<keyword evidence="7" id="KW-0732">Signal</keyword>
<dbReference type="FunFam" id="2.40.70.10:FF:000026">
    <property type="entry name" value="Endothiapepsin"/>
    <property type="match status" value="1"/>
</dbReference>
<evidence type="ECO:0000256" key="2">
    <source>
        <dbReference type="ARBA" id="ARBA00022670"/>
    </source>
</evidence>
<keyword evidence="3 6" id="KW-0064">Aspartyl protease</keyword>
<dbReference type="InterPro" id="IPR034163">
    <property type="entry name" value="Aspergillopepsin-like_cat_dom"/>
</dbReference>
<evidence type="ECO:0000259" key="8">
    <source>
        <dbReference type="PROSITE" id="PS51767"/>
    </source>
</evidence>
<dbReference type="PANTHER" id="PTHR47966">
    <property type="entry name" value="BETA-SITE APP-CLEAVING ENZYME, ISOFORM A-RELATED"/>
    <property type="match status" value="1"/>
</dbReference>
<evidence type="ECO:0000313" key="9">
    <source>
        <dbReference type="EMBL" id="UNI17040.1"/>
    </source>
</evidence>
<keyword evidence="4 6" id="KW-0378">Hydrolase</keyword>
<evidence type="ECO:0000256" key="6">
    <source>
        <dbReference type="RuleBase" id="RU000454"/>
    </source>
</evidence>
<dbReference type="FunFam" id="2.40.70.10:FF:000024">
    <property type="entry name" value="Endothiapepsin"/>
    <property type="match status" value="1"/>
</dbReference>
<dbReference type="Gene3D" id="2.40.70.10">
    <property type="entry name" value="Acid Proteases"/>
    <property type="match status" value="2"/>
</dbReference>
<dbReference type="Proteomes" id="UP000829364">
    <property type="component" value="Chromosome 2"/>
</dbReference>
<feature type="active site" evidence="5">
    <location>
        <position position="291"/>
    </location>
</feature>
<organism evidence="9 10">
    <name type="scientific">Purpureocillium takamizusanense</name>
    <dbReference type="NCBI Taxonomy" id="2060973"/>
    <lineage>
        <taxon>Eukaryota</taxon>
        <taxon>Fungi</taxon>
        <taxon>Dikarya</taxon>
        <taxon>Ascomycota</taxon>
        <taxon>Pezizomycotina</taxon>
        <taxon>Sordariomycetes</taxon>
        <taxon>Hypocreomycetidae</taxon>
        <taxon>Hypocreales</taxon>
        <taxon>Ophiocordycipitaceae</taxon>
        <taxon>Purpureocillium</taxon>
    </lineage>
</organism>
<dbReference type="InterPro" id="IPR033121">
    <property type="entry name" value="PEPTIDASE_A1"/>
</dbReference>
<dbReference type="AlphaFoldDB" id="A0A9Q8QCD3"/>
<feature type="signal peptide" evidence="7">
    <location>
        <begin position="1"/>
        <end position="20"/>
    </location>
</feature>
<dbReference type="GO" id="GO:0006508">
    <property type="term" value="P:proteolysis"/>
    <property type="evidence" value="ECO:0007669"/>
    <property type="project" value="UniProtKB-KW"/>
</dbReference>
<dbReference type="GO" id="GO:0004190">
    <property type="term" value="F:aspartic-type endopeptidase activity"/>
    <property type="evidence" value="ECO:0007669"/>
    <property type="project" value="UniProtKB-KW"/>
</dbReference>
<sequence length="401" mass="42709">MQTFGAFLVSLVALSGLVAARPTNPTGIFSITTTHNRHFKPSGPLALAKAYRKFNKPLPKTLANAIGRLSRRQDTGSVVTKPQESDVEYLSAVQIGTPAQTVYLDFDTGSSDLWVFSSETQANQVKGQAVYKPHKSSSAKKLTGASWSIEYGDHSSSNGDVWTDIVSIGGLSVKNMAVENAKKVSQQFSDNAACSGLLGLGFSNLNTVRPTQQKTFFDMAMPNLKEPLFTANLKHKADGTYNFGYIDGSEHSGPIVYTNVDSSQGGWTFTSPGYAVGDDELNSESMTGIADTGTTLLLLPDDVVTAYYNKIQGSSFDNNNGGYVFPCKATPPDFKFGVEDSSIKIPGSYLSFAPVDESGESCFGGLQSSSGIGVNIFGDVALKAALVVFDGGNNQLGWAQK</sequence>
<dbReference type="PRINTS" id="PR00792">
    <property type="entry name" value="PEPSIN"/>
</dbReference>
<accession>A0A9Q8QCD3</accession>
<gene>
    <name evidence="9" type="ORF">JDV02_003419</name>
</gene>
<feature type="active site" evidence="5">
    <location>
        <position position="107"/>
    </location>
</feature>
<name>A0A9Q8QCD3_9HYPO</name>
<evidence type="ECO:0000256" key="1">
    <source>
        <dbReference type="ARBA" id="ARBA00007447"/>
    </source>
</evidence>
<dbReference type="InterPro" id="IPR001461">
    <property type="entry name" value="Aspartic_peptidase_A1"/>
</dbReference>
<dbReference type="EMBL" id="CP086355">
    <property type="protein sequence ID" value="UNI17040.1"/>
    <property type="molecule type" value="Genomic_DNA"/>
</dbReference>
<keyword evidence="2 6" id="KW-0645">Protease</keyword>
<evidence type="ECO:0000313" key="10">
    <source>
        <dbReference type="Proteomes" id="UP000829364"/>
    </source>
</evidence>
<dbReference type="GeneID" id="72065378"/>
<dbReference type="InterPro" id="IPR021109">
    <property type="entry name" value="Peptidase_aspartic_dom_sf"/>
</dbReference>
<reference evidence="9" key="1">
    <citation type="submission" date="2021-11" db="EMBL/GenBank/DDBJ databases">
        <title>Purpureocillium_takamizusanense_genome.</title>
        <authorList>
            <person name="Nguyen N.-H."/>
        </authorList>
    </citation>
    <scope>NUCLEOTIDE SEQUENCE</scope>
    <source>
        <strain evidence="9">PT3</strain>
    </source>
</reference>
<dbReference type="OrthoDB" id="2747330at2759"/>
<feature type="chain" id="PRO_5040224271" description="Peptidase A1 domain-containing protein" evidence="7">
    <location>
        <begin position="21"/>
        <end position="401"/>
    </location>
</feature>
<evidence type="ECO:0000256" key="3">
    <source>
        <dbReference type="ARBA" id="ARBA00022750"/>
    </source>
</evidence>
<dbReference type="KEGG" id="ptkz:JDV02_003419"/>
<comment type="similarity">
    <text evidence="1 6">Belongs to the peptidase A1 family.</text>
</comment>
<dbReference type="PANTHER" id="PTHR47966:SF2">
    <property type="entry name" value="ASPERGILLOPEPSIN-1-RELATED"/>
    <property type="match status" value="1"/>
</dbReference>
<dbReference type="Pfam" id="PF00026">
    <property type="entry name" value="Asp"/>
    <property type="match status" value="1"/>
</dbReference>
<dbReference type="InterPro" id="IPR001969">
    <property type="entry name" value="Aspartic_peptidase_AS"/>
</dbReference>
<dbReference type="CDD" id="cd06097">
    <property type="entry name" value="Aspergillopepsin_like"/>
    <property type="match status" value="1"/>
</dbReference>
<evidence type="ECO:0000256" key="4">
    <source>
        <dbReference type="ARBA" id="ARBA00022801"/>
    </source>
</evidence>
<evidence type="ECO:0000256" key="5">
    <source>
        <dbReference type="PIRSR" id="PIRSR601461-1"/>
    </source>
</evidence>
<feature type="domain" description="Peptidase A1" evidence="8">
    <location>
        <begin position="89"/>
        <end position="399"/>
    </location>
</feature>
<proteinExistence type="inferred from homology"/>
<dbReference type="PROSITE" id="PS00141">
    <property type="entry name" value="ASP_PROTEASE"/>
    <property type="match status" value="1"/>
</dbReference>
<evidence type="ECO:0000256" key="7">
    <source>
        <dbReference type="SAM" id="SignalP"/>
    </source>
</evidence>
<dbReference type="RefSeq" id="XP_047840521.1">
    <property type="nucleotide sequence ID" value="XM_047984547.1"/>
</dbReference>
<protein>
    <recommendedName>
        <fullName evidence="8">Peptidase A1 domain-containing protein</fullName>
    </recommendedName>
</protein>
<keyword evidence="10" id="KW-1185">Reference proteome</keyword>
<dbReference type="SUPFAM" id="SSF50630">
    <property type="entry name" value="Acid proteases"/>
    <property type="match status" value="1"/>
</dbReference>
<dbReference type="PROSITE" id="PS51767">
    <property type="entry name" value="PEPTIDASE_A1"/>
    <property type="match status" value="1"/>
</dbReference>